<proteinExistence type="predicted"/>
<name>A0A4Q5N3I7_9MICO</name>
<dbReference type="OrthoDB" id="9799090at2"/>
<keyword evidence="4" id="KW-1185">Reference proteome</keyword>
<reference evidence="3 4" key="1">
    <citation type="submission" date="2019-01" db="EMBL/GenBank/DDBJ databases">
        <title>Novel species of Cellulomonas.</title>
        <authorList>
            <person name="Liu Q."/>
            <person name="Xin Y.-H."/>
        </authorList>
    </citation>
    <scope>NUCLEOTIDE SEQUENCE [LARGE SCALE GENOMIC DNA]</scope>
    <source>
        <strain evidence="3 4">HLT2-17</strain>
    </source>
</reference>
<feature type="transmembrane region" description="Helical" evidence="1">
    <location>
        <begin position="17"/>
        <end position="35"/>
    </location>
</feature>
<organism evidence="3 4">
    <name type="scientific">Pengzhenrongella frigida</name>
    <dbReference type="NCBI Taxonomy" id="1259133"/>
    <lineage>
        <taxon>Bacteria</taxon>
        <taxon>Bacillati</taxon>
        <taxon>Actinomycetota</taxon>
        <taxon>Actinomycetes</taxon>
        <taxon>Micrococcales</taxon>
        <taxon>Pengzhenrongella</taxon>
    </lineage>
</organism>
<dbReference type="RefSeq" id="WP_130100966.1">
    <property type="nucleotide sequence ID" value="NZ_SDWW01000003.1"/>
</dbReference>
<dbReference type="EMBL" id="SDWW01000003">
    <property type="protein sequence ID" value="RYV52715.1"/>
    <property type="molecule type" value="Genomic_DNA"/>
</dbReference>
<gene>
    <name evidence="3" type="ORF">EUA98_01880</name>
</gene>
<evidence type="ECO:0000313" key="3">
    <source>
        <dbReference type="EMBL" id="RYV52715.1"/>
    </source>
</evidence>
<dbReference type="Gene3D" id="1.10.287.70">
    <property type="match status" value="1"/>
</dbReference>
<keyword evidence="1" id="KW-0472">Membrane</keyword>
<feature type="transmembrane region" description="Helical" evidence="1">
    <location>
        <begin position="47"/>
        <end position="66"/>
    </location>
</feature>
<dbReference type="Pfam" id="PF07885">
    <property type="entry name" value="Ion_trans_2"/>
    <property type="match status" value="1"/>
</dbReference>
<sequence>MPEAAAEESIAHQLSAFLWRTTLMLMLLTASYFVLPAGGPFDDPESAARAGCVLLALAGIAVVLRVQRRARRAGPSVWTRAETLLTALYVLILVFAVTYDRIASSSPDQFSGMENRTDALYFTVTTVATVGYGDIHAVSSPARLLVTAQMLLNLIYVGTALRVLSNLRGFGQAPAPHDGGTRP</sequence>
<keyword evidence="1" id="KW-0812">Transmembrane</keyword>
<dbReference type="AlphaFoldDB" id="A0A4Q5N3I7"/>
<evidence type="ECO:0000259" key="2">
    <source>
        <dbReference type="Pfam" id="PF07885"/>
    </source>
</evidence>
<feature type="domain" description="Potassium channel" evidence="2">
    <location>
        <begin position="90"/>
        <end position="165"/>
    </location>
</feature>
<evidence type="ECO:0000256" key="1">
    <source>
        <dbReference type="SAM" id="Phobius"/>
    </source>
</evidence>
<keyword evidence="3" id="KW-0813">Transport</keyword>
<comment type="caution">
    <text evidence="3">The sequence shown here is derived from an EMBL/GenBank/DDBJ whole genome shotgun (WGS) entry which is preliminary data.</text>
</comment>
<feature type="transmembrane region" description="Helical" evidence="1">
    <location>
        <begin position="78"/>
        <end position="99"/>
    </location>
</feature>
<feature type="transmembrane region" description="Helical" evidence="1">
    <location>
        <begin position="119"/>
        <end position="137"/>
    </location>
</feature>
<dbReference type="GO" id="GO:0034220">
    <property type="term" value="P:monoatomic ion transmembrane transport"/>
    <property type="evidence" value="ECO:0007669"/>
    <property type="project" value="UniProtKB-KW"/>
</dbReference>
<keyword evidence="3" id="KW-0407">Ion channel</keyword>
<accession>A0A4Q5N3I7</accession>
<keyword evidence="3" id="KW-0406">Ion transport</keyword>
<dbReference type="SUPFAM" id="SSF81324">
    <property type="entry name" value="Voltage-gated potassium channels"/>
    <property type="match status" value="1"/>
</dbReference>
<protein>
    <submittedName>
        <fullName evidence="3">Two pore domain potassium channel family protein</fullName>
    </submittedName>
</protein>
<keyword evidence="1" id="KW-1133">Transmembrane helix</keyword>
<evidence type="ECO:0000313" key="4">
    <source>
        <dbReference type="Proteomes" id="UP000293764"/>
    </source>
</evidence>
<dbReference type="InterPro" id="IPR013099">
    <property type="entry name" value="K_chnl_dom"/>
</dbReference>
<dbReference type="Proteomes" id="UP000293764">
    <property type="component" value="Unassembled WGS sequence"/>
</dbReference>